<dbReference type="Proteomes" id="UP000000663">
    <property type="component" value="Chromosome"/>
</dbReference>
<accession>Q0W608</accession>
<proteinExistence type="predicted"/>
<dbReference type="RefSeq" id="WP_012036331.1">
    <property type="nucleotide sequence ID" value="NC_009464.1"/>
</dbReference>
<organism evidence="1 2">
    <name type="scientific">Methanocella arvoryzae (strain DSM 22066 / NBRC 105507 / MRE50)</name>
    <dbReference type="NCBI Taxonomy" id="351160"/>
    <lineage>
        <taxon>Archaea</taxon>
        <taxon>Methanobacteriati</taxon>
        <taxon>Methanobacteriota</taxon>
        <taxon>Stenosarchaea group</taxon>
        <taxon>Methanomicrobia</taxon>
        <taxon>Methanocellales</taxon>
        <taxon>Methanocellaceae</taxon>
        <taxon>Methanocella</taxon>
    </lineage>
</organism>
<dbReference type="EMBL" id="AM114193">
    <property type="protein sequence ID" value="CAJ36185.1"/>
    <property type="molecule type" value="Genomic_DNA"/>
</dbReference>
<keyword evidence="2" id="KW-1185">Reference proteome</keyword>
<dbReference type="AlphaFoldDB" id="Q0W608"/>
<name>Q0W608_METAR</name>
<evidence type="ECO:0000313" key="1">
    <source>
        <dbReference type="EMBL" id="CAJ36185.1"/>
    </source>
</evidence>
<reference evidence="1 2" key="1">
    <citation type="journal article" date="2006" name="Science">
        <title>Genome of rice cluster I archaea -- the key methane producers in the rice rhizosphere.</title>
        <authorList>
            <person name="Erkel C."/>
            <person name="Kube M."/>
            <person name="Reinhardt R."/>
            <person name="Liesack W."/>
        </authorList>
    </citation>
    <scope>NUCLEOTIDE SEQUENCE [LARGE SCALE GENOMIC DNA]</scope>
    <source>
        <strain evidence="2">DSM 22066 / NBRC 105507 / MRE50</strain>
    </source>
</reference>
<gene>
    <name evidence="1" type="ORF">RCIA44</name>
</gene>
<dbReference type="GeneID" id="5144726"/>
<sequence>MKYNKVFVLAFAAIILAVVASGNASAMVPQASLNDGPSAGWDNDPSNSFTVARGSTFSETCKWVYATDDISGNIDGVYCYSSIYTSPQYNQVLYRDLLSAPGQSQERSTTVTASSTNYGANKPYNICLGFWWGLNNYFTSTDQETITVT</sequence>
<dbReference type="eggNOG" id="arCOG12586">
    <property type="taxonomic scope" value="Archaea"/>
</dbReference>
<protein>
    <submittedName>
        <fullName evidence="1">Uncharacterized protein</fullName>
    </submittedName>
</protein>
<evidence type="ECO:0000313" key="2">
    <source>
        <dbReference type="Proteomes" id="UP000000663"/>
    </source>
</evidence>
<dbReference type="KEGG" id="rci:RCIA44"/>
<dbReference type="STRING" id="351160.RCIA44"/>